<proteinExistence type="predicted"/>
<feature type="chain" id="PRO_5029507507" evidence="2">
    <location>
        <begin position="22"/>
        <end position="363"/>
    </location>
</feature>
<dbReference type="AlphaFoldDB" id="A0A7J6WI89"/>
<keyword evidence="2" id="KW-0732">Signal</keyword>
<dbReference type="EMBL" id="JABWDY010015668">
    <property type="protein sequence ID" value="KAF5196673.1"/>
    <property type="molecule type" value="Genomic_DNA"/>
</dbReference>
<accession>A0A7J6WI89</accession>
<feature type="compositionally biased region" description="Basic and acidic residues" evidence="1">
    <location>
        <begin position="323"/>
        <end position="333"/>
    </location>
</feature>
<organism evidence="3 4">
    <name type="scientific">Thalictrum thalictroides</name>
    <name type="common">Rue-anemone</name>
    <name type="synonym">Anemone thalictroides</name>
    <dbReference type="NCBI Taxonomy" id="46969"/>
    <lineage>
        <taxon>Eukaryota</taxon>
        <taxon>Viridiplantae</taxon>
        <taxon>Streptophyta</taxon>
        <taxon>Embryophyta</taxon>
        <taxon>Tracheophyta</taxon>
        <taxon>Spermatophyta</taxon>
        <taxon>Magnoliopsida</taxon>
        <taxon>Ranunculales</taxon>
        <taxon>Ranunculaceae</taxon>
        <taxon>Thalictroideae</taxon>
        <taxon>Thalictrum</taxon>
    </lineage>
</organism>
<evidence type="ECO:0000313" key="4">
    <source>
        <dbReference type="Proteomes" id="UP000554482"/>
    </source>
</evidence>
<evidence type="ECO:0000313" key="3">
    <source>
        <dbReference type="EMBL" id="KAF5196673.1"/>
    </source>
</evidence>
<protein>
    <submittedName>
        <fullName evidence="3">Uncharacterized protein</fullName>
    </submittedName>
</protein>
<sequence>MLHFSFLPCLLLLLNFLPTNASSKADKSEKILISGYASIHTIRHDQPGQLPDMNLPCMVPSSPTGSRDENHKSPMRERSCPSPVPMESLLAWENHNLLKRKPESSLPVGGYSTATTSSSFPSFGSTSKSCWAPSASRANNSKIERHYNQIKYTKPYLDNYYPSFRPTSNSYWAPSASRANNSKIERHNNQIKYTNPYLDDTYPSFRSTSNSCWARSASRENNSKVEKHNNQIKYTKPFLDDTYPSFRSTSNSYWARSASRENKSKVDKHNDQIKYTQPYLDQLEKQHSLPSFDLSNYYRAQNVSRTINNKVERHNEQIKYTKPYHDQLEEKRSSPSFGSASNSERIGIEETSGRQELDLTLRL</sequence>
<feature type="compositionally biased region" description="Polar residues" evidence="1">
    <location>
        <begin position="334"/>
        <end position="344"/>
    </location>
</feature>
<name>A0A7J6WI89_THATH</name>
<evidence type="ECO:0000256" key="1">
    <source>
        <dbReference type="SAM" id="MobiDB-lite"/>
    </source>
</evidence>
<dbReference type="OrthoDB" id="10531465at2759"/>
<comment type="caution">
    <text evidence="3">The sequence shown here is derived from an EMBL/GenBank/DDBJ whole genome shotgun (WGS) entry which is preliminary data.</text>
</comment>
<feature type="compositionally biased region" description="Basic and acidic residues" evidence="1">
    <location>
        <begin position="66"/>
        <end position="79"/>
    </location>
</feature>
<dbReference type="Proteomes" id="UP000554482">
    <property type="component" value="Unassembled WGS sequence"/>
</dbReference>
<feature type="region of interest" description="Disordered" evidence="1">
    <location>
        <begin position="323"/>
        <end position="363"/>
    </location>
</feature>
<gene>
    <name evidence="3" type="ORF">FRX31_013741</name>
</gene>
<reference evidence="3 4" key="1">
    <citation type="submission" date="2020-06" db="EMBL/GenBank/DDBJ databases">
        <title>Transcriptomic and genomic resources for Thalictrum thalictroides and T. hernandezii: Facilitating candidate gene discovery in an emerging model plant lineage.</title>
        <authorList>
            <person name="Arias T."/>
            <person name="Riano-Pachon D.M."/>
            <person name="Di Stilio V.S."/>
        </authorList>
    </citation>
    <scope>NUCLEOTIDE SEQUENCE [LARGE SCALE GENOMIC DNA]</scope>
    <source>
        <strain evidence="4">cv. WT478/WT964</strain>
        <tissue evidence="3">Leaves</tissue>
    </source>
</reference>
<feature type="region of interest" description="Disordered" evidence="1">
    <location>
        <begin position="44"/>
        <end position="82"/>
    </location>
</feature>
<keyword evidence="4" id="KW-1185">Reference proteome</keyword>
<evidence type="ECO:0000256" key="2">
    <source>
        <dbReference type="SAM" id="SignalP"/>
    </source>
</evidence>
<feature type="signal peptide" evidence="2">
    <location>
        <begin position="1"/>
        <end position="21"/>
    </location>
</feature>
<feature type="compositionally biased region" description="Basic and acidic residues" evidence="1">
    <location>
        <begin position="346"/>
        <end position="363"/>
    </location>
</feature>